<dbReference type="Proteomes" id="UP000245263">
    <property type="component" value="Chromosome 1"/>
</dbReference>
<evidence type="ECO:0000313" key="1">
    <source>
        <dbReference type="EMBL" id="BDA80217.1"/>
    </source>
</evidence>
<keyword evidence="2" id="KW-1185">Reference proteome</keyword>
<sequence length="250" mass="29671">MIYEIKNCPFCFNALIFSNDLENNQIAECLQCRKKYPIIEDTKYAEAWTGNSTFIHFSEKEEYKIYYTENLTIDMLESAFNDLEKLDPKERRPYKLIPILKLIHDSLKERFREKIAYHSFSKLPNKEKQTVALDPPGKNLNIEKIIYEILPSAFSHLSEKTKQLILASQLDIKQIRFIRNKSEHLILNKWTIPSFVHTELNKLPSEYSSIPFNHQWVKKMMNTSSKILESFLLDFGYEQKNLSVFKKYQI</sequence>
<proteinExistence type="predicted"/>
<dbReference type="RefSeq" id="WP_109022553.1">
    <property type="nucleotide sequence ID" value="NZ_AP025028.1"/>
</dbReference>
<evidence type="ECO:0000313" key="2">
    <source>
        <dbReference type="Proteomes" id="UP000245263"/>
    </source>
</evidence>
<dbReference type="EMBL" id="AP025028">
    <property type="protein sequence ID" value="BDA80217.1"/>
    <property type="molecule type" value="Genomic_DNA"/>
</dbReference>
<protein>
    <submittedName>
        <fullName evidence="1">Uncharacterized protein</fullName>
    </submittedName>
</protein>
<accession>A0ABM7UMD5</accession>
<reference evidence="1 2" key="1">
    <citation type="submission" date="2021-08" db="EMBL/GenBank/DDBJ databases">
        <title>Complete genome sequence of Leptospira kobayashii strain E30.</title>
        <authorList>
            <person name="Nakao R."/>
            <person name="Nakamura S."/>
            <person name="Masuzawa T."/>
            <person name="Koizumi N."/>
        </authorList>
    </citation>
    <scope>NUCLEOTIDE SEQUENCE [LARGE SCALE GENOMIC DNA]</scope>
    <source>
        <strain evidence="1 2">E30</strain>
    </source>
</reference>
<organism evidence="1 2">
    <name type="scientific">Leptospira kobayashii</name>
    <dbReference type="NCBI Taxonomy" id="1917830"/>
    <lineage>
        <taxon>Bacteria</taxon>
        <taxon>Pseudomonadati</taxon>
        <taxon>Spirochaetota</taxon>
        <taxon>Spirochaetia</taxon>
        <taxon>Leptospirales</taxon>
        <taxon>Leptospiraceae</taxon>
        <taxon>Leptospira</taxon>
    </lineage>
</organism>
<name>A0ABM7UMD5_9LEPT</name>
<gene>
    <name evidence="1" type="ORF">LPTSP3_g31470</name>
</gene>